<dbReference type="PANTHER" id="PTHR30246">
    <property type="entry name" value="2-KETO-3-DEOXY-6-PHOSPHOGLUCONATE ALDOLASE"/>
    <property type="match status" value="1"/>
</dbReference>
<evidence type="ECO:0000256" key="3">
    <source>
        <dbReference type="ARBA" id="ARBA00006906"/>
    </source>
</evidence>
<dbReference type="NCBIfam" id="TIGR01182">
    <property type="entry name" value="eda"/>
    <property type="match status" value="1"/>
</dbReference>
<dbReference type="EMBL" id="BSOJ01000032">
    <property type="protein sequence ID" value="GLR27556.1"/>
    <property type="molecule type" value="Genomic_DNA"/>
</dbReference>
<reference evidence="10" key="1">
    <citation type="journal article" date="2019" name="Int. J. Syst. Evol. Microbiol.">
        <title>The Global Catalogue of Microorganisms (GCM) 10K type strain sequencing project: providing services to taxonomists for standard genome sequencing and annotation.</title>
        <authorList>
            <consortium name="The Broad Institute Genomics Platform"/>
            <consortium name="The Broad Institute Genome Sequencing Center for Infectious Disease"/>
            <person name="Wu L."/>
            <person name="Ma J."/>
        </authorList>
    </citation>
    <scope>NUCLEOTIDE SEQUENCE [LARGE SCALE GENOMIC DNA]</scope>
    <source>
        <strain evidence="10">NBRC 105857</strain>
    </source>
</reference>
<keyword evidence="6" id="KW-0456">Lyase</keyword>
<comment type="similarity">
    <text evidence="3">Belongs to the KHG/KDPG aldolase family.</text>
</comment>
<accession>A0ABQ5YUF2</accession>
<dbReference type="CDD" id="cd00452">
    <property type="entry name" value="KDPG_aldolase"/>
    <property type="match status" value="1"/>
</dbReference>
<evidence type="ECO:0000256" key="2">
    <source>
        <dbReference type="ARBA" id="ARBA00004736"/>
    </source>
</evidence>
<evidence type="ECO:0000313" key="10">
    <source>
        <dbReference type="Proteomes" id="UP001156664"/>
    </source>
</evidence>
<dbReference type="PROSITE" id="PS00159">
    <property type="entry name" value="ALDOLASE_KDPG_KHG_1"/>
    <property type="match status" value="1"/>
</dbReference>
<dbReference type="Gene3D" id="3.20.20.70">
    <property type="entry name" value="Aldolase class I"/>
    <property type="match status" value="1"/>
</dbReference>
<comment type="subunit">
    <text evidence="4">Homotrimer.</text>
</comment>
<proteinExistence type="inferred from homology"/>
<evidence type="ECO:0000256" key="6">
    <source>
        <dbReference type="ARBA" id="ARBA00023239"/>
    </source>
</evidence>
<keyword evidence="8" id="KW-0119">Carbohydrate metabolism</keyword>
<gene>
    <name evidence="9" type="ORF">GCM10007875_26470</name>
</gene>
<dbReference type="SUPFAM" id="SSF51569">
    <property type="entry name" value="Aldolase"/>
    <property type="match status" value="1"/>
</dbReference>
<dbReference type="InterPro" id="IPR000887">
    <property type="entry name" value="Aldlse_KDPG_KHG"/>
</dbReference>
<dbReference type="RefSeq" id="WP_284282385.1">
    <property type="nucleotide sequence ID" value="NZ_BSOJ01000032.1"/>
</dbReference>
<keyword evidence="10" id="KW-1185">Reference proteome</keyword>
<keyword evidence="7" id="KW-0704">Schiff base</keyword>
<evidence type="ECO:0000256" key="1">
    <source>
        <dbReference type="ARBA" id="ARBA00000654"/>
    </source>
</evidence>
<dbReference type="EC" id="4.1.2.14" evidence="5"/>
<evidence type="ECO:0000313" key="9">
    <source>
        <dbReference type="EMBL" id="GLR27556.1"/>
    </source>
</evidence>
<comment type="pathway">
    <text evidence="2">Carbohydrate acid metabolism; 2-dehydro-3-deoxy-D-gluconate degradation; D-glyceraldehyde 3-phosphate and pyruvate from 2-dehydro-3-deoxy-D-gluconate: step 2/2.</text>
</comment>
<protein>
    <recommendedName>
        <fullName evidence="5">2-dehydro-3-deoxy-phosphogluconate aldolase</fullName>
        <ecNumber evidence="5">4.1.2.14</ecNumber>
    </recommendedName>
</protein>
<dbReference type="PANTHER" id="PTHR30246:SF1">
    <property type="entry name" value="2-DEHYDRO-3-DEOXY-6-PHOSPHOGALACTONATE ALDOLASE-RELATED"/>
    <property type="match status" value="1"/>
</dbReference>
<sequence length="207" mass="21449">MISSWLRQGILPVVNPASVDQALQIAQGLQQGGITQIEITLRTPAALEALAEVAKAFPDMAVSAGSVLTPQQFEQAANAGATLFISPGLTEALAKHALQNQLPWIPGVATASEVMRAMELGFKTLKFFPAMAAGGPPALQGLLAALQGLSIIPTGGISMDTCPAWKSVKGVIAVGGSWLSSNLPPENVTEVVQTRASQSIQVWAGLD</sequence>
<dbReference type="InterPro" id="IPR031338">
    <property type="entry name" value="KDPG/KHG_AS_2"/>
</dbReference>
<comment type="caution">
    <text evidence="9">The sequence shown here is derived from an EMBL/GenBank/DDBJ whole genome shotgun (WGS) entry which is preliminary data.</text>
</comment>
<evidence type="ECO:0000256" key="7">
    <source>
        <dbReference type="ARBA" id="ARBA00023270"/>
    </source>
</evidence>
<name>A0ABQ5YUF2_9BURK</name>
<evidence type="ECO:0000256" key="8">
    <source>
        <dbReference type="ARBA" id="ARBA00023277"/>
    </source>
</evidence>
<dbReference type="InterPro" id="IPR013785">
    <property type="entry name" value="Aldolase_TIM"/>
</dbReference>
<organism evidence="9 10">
    <name type="scientific">Limnobacter litoralis</name>
    <dbReference type="NCBI Taxonomy" id="481366"/>
    <lineage>
        <taxon>Bacteria</taxon>
        <taxon>Pseudomonadati</taxon>
        <taxon>Pseudomonadota</taxon>
        <taxon>Betaproteobacteria</taxon>
        <taxon>Burkholderiales</taxon>
        <taxon>Burkholderiaceae</taxon>
        <taxon>Limnobacter</taxon>
    </lineage>
</organism>
<evidence type="ECO:0000256" key="4">
    <source>
        <dbReference type="ARBA" id="ARBA00011233"/>
    </source>
</evidence>
<dbReference type="PROSITE" id="PS00160">
    <property type="entry name" value="ALDOLASE_KDPG_KHG_2"/>
    <property type="match status" value="1"/>
</dbReference>
<comment type="catalytic activity">
    <reaction evidence="1">
        <text>2-dehydro-3-deoxy-6-phospho-D-gluconate = D-glyceraldehyde 3-phosphate + pyruvate</text>
        <dbReference type="Rhea" id="RHEA:17089"/>
        <dbReference type="ChEBI" id="CHEBI:15361"/>
        <dbReference type="ChEBI" id="CHEBI:57569"/>
        <dbReference type="ChEBI" id="CHEBI:59776"/>
        <dbReference type="EC" id="4.1.2.14"/>
    </reaction>
</comment>
<dbReference type="Proteomes" id="UP001156664">
    <property type="component" value="Unassembled WGS sequence"/>
</dbReference>
<dbReference type="Pfam" id="PF01081">
    <property type="entry name" value="Aldolase"/>
    <property type="match status" value="1"/>
</dbReference>
<evidence type="ECO:0000256" key="5">
    <source>
        <dbReference type="ARBA" id="ARBA00013063"/>
    </source>
</evidence>
<dbReference type="InterPro" id="IPR031337">
    <property type="entry name" value="KDPG/KHG_AS_1"/>
</dbReference>